<name>A0A078L3T6_9GAMM</name>
<evidence type="ECO:0000256" key="1">
    <source>
        <dbReference type="SAM" id="MobiDB-lite"/>
    </source>
</evidence>
<dbReference type="RefSeq" id="WP_044011981.1">
    <property type="nucleotide sequence ID" value="NZ_CCVW01000004.1"/>
</dbReference>
<dbReference type="AlphaFoldDB" id="A0A078L3T6"/>
<keyword evidence="2" id="KW-0812">Transmembrane</keyword>
<feature type="compositionally biased region" description="Low complexity" evidence="1">
    <location>
        <begin position="692"/>
        <end position="701"/>
    </location>
</feature>
<keyword evidence="2" id="KW-0472">Membrane</keyword>
<feature type="compositionally biased region" description="Polar residues" evidence="1">
    <location>
        <begin position="661"/>
        <end position="674"/>
    </location>
</feature>
<evidence type="ECO:0000313" key="3">
    <source>
        <dbReference type="EMBL" id="CDZ78794.1"/>
    </source>
</evidence>
<dbReference type="OrthoDB" id="5653491at2"/>
<sequence length="740" mass="85118">MQFIDLAVQVIPGYDLLEKNQKDAFEQTEAGRLFKSFVSKFLSLANPRETNSSAPVRIIKFGWSLLSGKLESERSAFWDQFSKEKTDLFNSIKGSRDYEALINRINYELLKIVYPDFLLLTPPQQSVLTKAPFSMSLYSSLLPLMTAQAEEQKKFDAMDQWQKGTSPGMDVRSRLEELEEEKEKIIKEWTMKFQKSAKMAPLRERIAEHRAPERASALARALPILNNTLPPSERSMVELYIEEYKKENRKAEPDLAKMEVEFLTSVIFHHLQNASLNHINFLNLQNFNHDQAKEIAKKILKAIAKDRAISMASWLEEYEDNLNRHVERRLRLINGKIRKIVAKAEEKSGMLSSLSYLFWHSAAVNKTTEFFDKLADAHAFIQYTGMSTQNESSYLVIVDLYNYYRSAGQITETRTILFSLLKPFMPLYEEYKEIGLYEKNVYRKIFRTVMPLLVIAGFVVLVAAMLSPLAIPELAFLIAAIPTLFLGIFLASKYVTIKNELHQYFRTKYYGGAFEIPEFKINPRMLHIFGSEENAEVIRAIYINELKACDELEKSYSERGGDGLLTEEELKLRKDNIIRRHSILLEWYDIHSNNELGFEKVPKIVEKRLTDIADEETKLMEKDINEHDLQKARRCVARIVSEAKAALIVEHSHIMDIPVNPGTTSTSTLATDESSVSERPARRTRETRARVETSVSSSSDSQAERFFKPKSLKHQKKATEMEQALGLLEMNPLQLQLSVS</sequence>
<organism evidence="3 4">
    <name type="scientific">Legionella massiliensis</name>
    <dbReference type="NCBI Taxonomy" id="1034943"/>
    <lineage>
        <taxon>Bacteria</taxon>
        <taxon>Pseudomonadati</taxon>
        <taxon>Pseudomonadota</taxon>
        <taxon>Gammaproteobacteria</taxon>
        <taxon>Legionellales</taxon>
        <taxon>Legionellaceae</taxon>
        <taxon>Legionella</taxon>
    </lineage>
</organism>
<evidence type="ECO:0000256" key="2">
    <source>
        <dbReference type="SAM" id="Phobius"/>
    </source>
</evidence>
<feature type="region of interest" description="Disordered" evidence="1">
    <location>
        <begin position="659"/>
        <end position="717"/>
    </location>
</feature>
<evidence type="ECO:0000313" key="4">
    <source>
        <dbReference type="Proteomes" id="UP000044071"/>
    </source>
</evidence>
<dbReference type="Proteomes" id="UP000044071">
    <property type="component" value="Unassembled WGS sequence"/>
</dbReference>
<reference evidence="3 4" key="1">
    <citation type="submission" date="2014-06" db="EMBL/GenBank/DDBJ databases">
        <authorList>
            <person name="Urmite Genomes Urmite Genomes"/>
        </authorList>
    </citation>
    <scope>NUCLEOTIDE SEQUENCE [LARGE SCALE GENOMIC DNA]</scope>
</reference>
<feature type="transmembrane region" description="Helical" evidence="2">
    <location>
        <begin position="474"/>
        <end position="496"/>
    </location>
</feature>
<proteinExistence type="predicted"/>
<keyword evidence="2" id="KW-1133">Transmembrane helix</keyword>
<protein>
    <submittedName>
        <fullName evidence="3">Uncharacterized protein</fullName>
    </submittedName>
</protein>
<dbReference type="EMBL" id="CCSB01000004">
    <property type="protein sequence ID" value="CDZ78794.1"/>
    <property type="molecule type" value="Genomic_DNA"/>
</dbReference>
<keyword evidence="4" id="KW-1185">Reference proteome</keyword>
<feature type="transmembrane region" description="Helical" evidence="2">
    <location>
        <begin position="449"/>
        <end position="468"/>
    </location>
</feature>
<accession>A0A078L3T6</accession>
<feature type="compositionally biased region" description="Basic and acidic residues" evidence="1">
    <location>
        <begin position="679"/>
        <end position="691"/>
    </location>
</feature>
<gene>
    <name evidence="3" type="ORF">BN59_03108</name>
</gene>